<reference evidence="2 3" key="1">
    <citation type="journal article" date="2012" name="J. Bacteriol.">
        <title>Draft Genome Sequence Determination for Cystic Fibrosis and Chronic Granulomatous Disease Burkholderia multivorans Isolates.</title>
        <authorList>
            <person name="Varga J.J."/>
            <person name="Losada L."/>
            <person name="Zelazny A.M."/>
            <person name="Brinkac L."/>
            <person name="Harkins D."/>
            <person name="Radune D."/>
            <person name="Hostetler J."/>
            <person name="Sampaio E.P."/>
            <person name="Ronning C.M."/>
            <person name="Nierman W.C."/>
            <person name="Greenberg D.E."/>
            <person name="Holland S.M."/>
            <person name="Goldberg J.B."/>
        </authorList>
    </citation>
    <scope>NUCLEOTIDE SEQUENCE [LARGE SCALE GENOMIC DNA]</scope>
    <source>
        <strain evidence="2 3">CGD2</strain>
    </source>
</reference>
<evidence type="ECO:0000313" key="2">
    <source>
        <dbReference type="EMBL" id="EEE04889.1"/>
    </source>
</evidence>
<evidence type="ECO:0000313" key="3">
    <source>
        <dbReference type="Proteomes" id="UP000004535"/>
    </source>
</evidence>
<dbReference type="EMBL" id="ACFC01000012">
    <property type="protein sequence ID" value="EEE04889.1"/>
    <property type="molecule type" value="Genomic_DNA"/>
</dbReference>
<gene>
    <name evidence="2" type="ORF">BURMUCGD2_3401</name>
</gene>
<sequence length="42" mass="4229">MGVAVGSGGAQCKAAGERRSKPRGAGGRSMRLLAGACRQGRR</sequence>
<protein>
    <submittedName>
        <fullName evidence="2">Uncharacterized protein</fullName>
    </submittedName>
</protein>
<dbReference type="AlphaFoldDB" id="B9BW72"/>
<dbReference type="Proteomes" id="UP000004535">
    <property type="component" value="Unassembled WGS sequence"/>
</dbReference>
<proteinExistence type="predicted"/>
<accession>B9BW72</accession>
<evidence type="ECO:0000256" key="1">
    <source>
        <dbReference type="SAM" id="MobiDB-lite"/>
    </source>
</evidence>
<feature type="region of interest" description="Disordered" evidence="1">
    <location>
        <begin position="1"/>
        <end position="42"/>
    </location>
</feature>
<name>B9BW72_9BURK</name>
<organism evidence="2 3">
    <name type="scientific">Burkholderia multivorans CGD2</name>
    <dbReference type="NCBI Taxonomy" id="513052"/>
    <lineage>
        <taxon>Bacteria</taxon>
        <taxon>Pseudomonadati</taxon>
        <taxon>Pseudomonadota</taxon>
        <taxon>Betaproteobacteria</taxon>
        <taxon>Burkholderiales</taxon>
        <taxon>Burkholderiaceae</taxon>
        <taxon>Burkholderia</taxon>
        <taxon>Burkholderia cepacia complex</taxon>
    </lineage>
</organism>
<comment type="caution">
    <text evidence="2">The sequence shown here is derived from an EMBL/GenBank/DDBJ whole genome shotgun (WGS) entry which is preliminary data.</text>
</comment>